<dbReference type="PANTHER" id="PTHR43155:SF2">
    <property type="entry name" value="CYCLIC DI-GMP PHOSPHODIESTERASE PA4108"/>
    <property type="match status" value="1"/>
</dbReference>
<dbReference type="InterPro" id="IPR003607">
    <property type="entry name" value="HD/PDEase_dom"/>
</dbReference>
<keyword evidence="2" id="KW-0597">Phosphoprotein</keyword>
<dbReference type="SUPFAM" id="SSF109604">
    <property type="entry name" value="HD-domain/PDEase-like"/>
    <property type="match status" value="1"/>
</dbReference>
<dbReference type="AlphaFoldDB" id="A0A1X9NFL4"/>
<protein>
    <recommendedName>
        <fullName evidence="7">Metal-dependent phosphohydrolase</fullName>
    </recommendedName>
</protein>
<evidence type="ECO:0008006" key="7">
    <source>
        <dbReference type="Google" id="ProtNLM"/>
    </source>
</evidence>
<accession>A0A1X9NFL4</accession>
<dbReference type="InterPro" id="IPR037522">
    <property type="entry name" value="HD_GYP_dom"/>
</dbReference>
<dbReference type="OrthoDB" id="9816273at2"/>
<evidence type="ECO:0000256" key="1">
    <source>
        <dbReference type="ARBA" id="ARBA00023012"/>
    </source>
</evidence>
<dbReference type="Pfam" id="PF13487">
    <property type="entry name" value="HD_5"/>
    <property type="match status" value="1"/>
</dbReference>
<evidence type="ECO:0000313" key="5">
    <source>
        <dbReference type="EMBL" id="ARN73737.1"/>
    </source>
</evidence>
<dbReference type="STRING" id="716816.BST96_06180"/>
<feature type="modified residue" description="Phosphohistidine" evidence="2">
    <location>
        <position position="53"/>
    </location>
</feature>
<evidence type="ECO:0000256" key="2">
    <source>
        <dbReference type="PROSITE-ProRule" id="PRU00110"/>
    </source>
</evidence>
<evidence type="ECO:0000313" key="6">
    <source>
        <dbReference type="Proteomes" id="UP000193450"/>
    </source>
</evidence>
<dbReference type="EMBL" id="CP019343">
    <property type="protein sequence ID" value="ARN73737.1"/>
    <property type="molecule type" value="Genomic_DNA"/>
</dbReference>
<dbReference type="RefSeq" id="WP_085757853.1">
    <property type="nucleotide sequence ID" value="NZ_CP019343.1"/>
</dbReference>
<dbReference type="InterPro" id="IPR036641">
    <property type="entry name" value="HPT_dom_sf"/>
</dbReference>
<name>A0A1X9NFL4_9GAMM</name>
<reference evidence="5 6" key="1">
    <citation type="submission" date="2016-11" db="EMBL/GenBank/DDBJ databases">
        <title>Trade-off between light-utilization and light-protection in marine flavobacteria.</title>
        <authorList>
            <person name="Kumagai Y."/>
        </authorList>
    </citation>
    <scope>NUCLEOTIDE SEQUENCE [LARGE SCALE GENOMIC DNA]</scope>
    <source>
        <strain evidence="5 6">NBRC 107125</strain>
    </source>
</reference>
<feature type="domain" description="HD-GYP" evidence="4">
    <location>
        <begin position="180"/>
        <end position="382"/>
    </location>
</feature>
<sequence length="382" mass="43223">MGVFQCDDIDLAVVRELIDDINNHYQISEQALLMLDRQPDDTELLLSLFRSVHTIKGDLSIVGFAPAMPLMNAVEDLSSLLREGRVHYTPLISDLVLLVLDRVRSFVDSFKAHGFVEYDQQEVQQLGDSMAAIAADISRGGLQSGQEAKIAELIRRLDPSVVIEEHQPGYGSRLQEDEFLRELGLDRDHDLDFFRDLMEPVEKRSQYWQGRSDRILKMALILNQLGGSPVDERQMAAAVYCHDFGMAFMPLDLLHKEGTLENSEILLLRSHVQSSAHLLQFMEQWQPAKEIVLQHHEAANGSGYPYGLREKEICDGAKILAIADTFDALTHLRAYSAHQKRPIIRAVKEINDCAGKQLSAHWVDIFNRAVQPVLLAHRARQL</sequence>
<dbReference type="SUPFAM" id="SSF47226">
    <property type="entry name" value="Histidine-containing phosphotransfer domain, HPT domain"/>
    <property type="match status" value="1"/>
</dbReference>
<dbReference type="Gene3D" id="1.10.3210.10">
    <property type="entry name" value="Hypothetical protein af1432"/>
    <property type="match status" value="1"/>
</dbReference>
<gene>
    <name evidence="5" type="ORF">BST96_06180</name>
</gene>
<evidence type="ECO:0000259" key="4">
    <source>
        <dbReference type="PROSITE" id="PS51832"/>
    </source>
</evidence>
<dbReference type="PROSITE" id="PS51832">
    <property type="entry name" value="HD_GYP"/>
    <property type="match status" value="1"/>
</dbReference>
<dbReference type="GO" id="GO:0008081">
    <property type="term" value="F:phosphoric diester hydrolase activity"/>
    <property type="evidence" value="ECO:0007669"/>
    <property type="project" value="UniProtKB-ARBA"/>
</dbReference>
<dbReference type="PROSITE" id="PS50894">
    <property type="entry name" value="HPT"/>
    <property type="match status" value="1"/>
</dbReference>
<dbReference type="GO" id="GO:0000160">
    <property type="term" value="P:phosphorelay signal transduction system"/>
    <property type="evidence" value="ECO:0007669"/>
    <property type="project" value="UniProtKB-KW"/>
</dbReference>
<keyword evidence="6" id="KW-1185">Reference proteome</keyword>
<dbReference type="Gene3D" id="1.20.120.160">
    <property type="entry name" value="HPT domain"/>
    <property type="match status" value="1"/>
</dbReference>
<dbReference type="CDD" id="cd00077">
    <property type="entry name" value="HDc"/>
    <property type="match status" value="1"/>
</dbReference>
<dbReference type="GO" id="GO:0004672">
    <property type="term" value="F:protein kinase activity"/>
    <property type="evidence" value="ECO:0007669"/>
    <property type="project" value="UniProtKB-ARBA"/>
</dbReference>
<dbReference type="InterPro" id="IPR008207">
    <property type="entry name" value="Sig_transdc_His_kin_Hpt_dom"/>
</dbReference>
<dbReference type="Proteomes" id="UP000193450">
    <property type="component" value="Chromosome"/>
</dbReference>
<keyword evidence="1" id="KW-0902">Two-component regulatory system</keyword>
<feature type="domain" description="HPt" evidence="3">
    <location>
        <begin position="6"/>
        <end position="113"/>
    </location>
</feature>
<dbReference type="Pfam" id="PF01627">
    <property type="entry name" value="Hpt"/>
    <property type="match status" value="1"/>
</dbReference>
<dbReference type="PANTHER" id="PTHR43155">
    <property type="entry name" value="CYCLIC DI-GMP PHOSPHODIESTERASE PA4108-RELATED"/>
    <property type="match status" value="1"/>
</dbReference>
<organism evidence="5 6">
    <name type="scientific">Oceanicoccus sagamiensis</name>
    <dbReference type="NCBI Taxonomy" id="716816"/>
    <lineage>
        <taxon>Bacteria</taxon>
        <taxon>Pseudomonadati</taxon>
        <taxon>Pseudomonadota</taxon>
        <taxon>Gammaproteobacteria</taxon>
        <taxon>Cellvibrionales</taxon>
        <taxon>Spongiibacteraceae</taxon>
        <taxon>Oceanicoccus</taxon>
    </lineage>
</organism>
<dbReference type="KEGG" id="osg:BST96_06180"/>
<proteinExistence type="predicted"/>
<evidence type="ECO:0000259" key="3">
    <source>
        <dbReference type="PROSITE" id="PS50894"/>
    </source>
</evidence>